<name>F4RUI9_MELLP</name>
<evidence type="ECO:0000313" key="1">
    <source>
        <dbReference type="EMBL" id="EGG03943.1"/>
    </source>
</evidence>
<dbReference type="VEuPathDB" id="FungiDB:MELLADRAFT_89762"/>
<protein>
    <submittedName>
        <fullName evidence="1">Uncharacterized protein</fullName>
    </submittedName>
</protein>
<proteinExistence type="predicted"/>
<organism evidence="2">
    <name type="scientific">Melampsora larici-populina (strain 98AG31 / pathotype 3-4-7)</name>
    <name type="common">Poplar leaf rust fungus</name>
    <dbReference type="NCBI Taxonomy" id="747676"/>
    <lineage>
        <taxon>Eukaryota</taxon>
        <taxon>Fungi</taxon>
        <taxon>Dikarya</taxon>
        <taxon>Basidiomycota</taxon>
        <taxon>Pucciniomycotina</taxon>
        <taxon>Pucciniomycetes</taxon>
        <taxon>Pucciniales</taxon>
        <taxon>Melampsoraceae</taxon>
        <taxon>Melampsora</taxon>
    </lineage>
</organism>
<gene>
    <name evidence="1" type="ORF">MELLADRAFT_89762</name>
</gene>
<dbReference type="EMBL" id="GL883121">
    <property type="protein sequence ID" value="EGG03943.1"/>
    <property type="molecule type" value="Genomic_DNA"/>
</dbReference>
<evidence type="ECO:0000313" key="2">
    <source>
        <dbReference type="Proteomes" id="UP000001072"/>
    </source>
</evidence>
<dbReference type="InParanoid" id="F4RUI9"/>
<dbReference type="GeneID" id="18935318"/>
<dbReference type="Proteomes" id="UP000001072">
    <property type="component" value="Unassembled WGS sequence"/>
</dbReference>
<dbReference type="KEGG" id="mlr:MELLADRAFT_89762"/>
<dbReference type="HOGENOM" id="CLU_095764_0_0_1"/>
<accession>F4RUI9</accession>
<sequence length="257" mass="29788">MSTTTPTQNHIFLPNYILEYVVEDQDNPRLDPNLFLSKASTSQIVEVIMSFYPHLRFTENARQDHELILKVFVEMVAPRLSNIIIPFNRNTDYLQAMLRTPIHQLQPLARSVNSSADIDTRRIERFEVFCLPNLKTGRYRLAADDLKNFVKDYKHLQQVEIDEIVFLQDDAQDLIHDVTSNLQRTHDSIEIIQLQLRNPNLSPTERQDLEERSKSANPLLISHQRAFDDAIKDAALLHALARYHINIRDKHSAGPSN</sequence>
<reference evidence="2" key="1">
    <citation type="journal article" date="2011" name="Proc. Natl. Acad. Sci. U.S.A.">
        <title>Obligate biotrophy features unraveled by the genomic analysis of rust fungi.</title>
        <authorList>
            <person name="Duplessis S."/>
            <person name="Cuomo C.A."/>
            <person name="Lin Y.-C."/>
            <person name="Aerts A."/>
            <person name="Tisserant E."/>
            <person name="Veneault-Fourrey C."/>
            <person name="Joly D.L."/>
            <person name="Hacquard S."/>
            <person name="Amselem J."/>
            <person name="Cantarel B.L."/>
            <person name="Chiu R."/>
            <person name="Coutinho P.M."/>
            <person name="Feau N."/>
            <person name="Field M."/>
            <person name="Frey P."/>
            <person name="Gelhaye E."/>
            <person name="Goldberg J."/>
            <person name="Grabherr M.G."/>
            <person name="Kodira C.D."/>
            <person name="Kohler A."/>
            <person name="Kuees U."/>
            <person name="Lindquist E.A."/>
            <person name="Lucas S.M."/>
            <person name="Mago R."/>
            <person name="Mauceli E."/>
            <person name="Morin E."/>
            <person name="Murat C."/>
            <person name="Pangilinan J.L."/>
            <person name="Park R."/>
            <person name="Pearson M."/>
            <person name="Quesneville H."/>
            <person name="Rouhier N."/>
            <person name="Sakthikumar S."/>
            <person name="Salamov A.A."/>
            <person name="Schmutz J."/>
            <person name="Selles B."/>
            <person name="Shapiro H."/>
            <person name="Tanguay P."/>
            <person name="Tuskan G.A."/>
            <person name="Henrissat B."/>
            <person name="Van de Peer Y."/>
            <person name="Rouze P."/>
            <person name="Ellis J.G."/>
            <person name="Dodds P.N."/>
            <person name="Schein J.E."/>
            <person name="Zhong S."/>
            <person name="Hamelin R.C."/>
            <person name="Grigoriev I.V."/>
            <person name="Szabo L.J."/>
            <person name="Martin F."/>
        </authorList>
    </citation>
    <scope>NUCLEOTIDE SEQUENCE [LARGE SCALE GENOMIC DNA]</scope>
    <source>
        <strain evidence="2">98AG31 / pathotype 3-4-7</strain>
    </source>
</reference>
<keyword evidence="2" id="KW-1185">Reference proteome</keyword>
<dbReference type="AlphaFoldDB" id="F4RUI9"/>
<dbReference type="RefSeq" id="XP_007412736.1">
    <property type="nucleotide sequence ID" value="XM_007412674.1"/>
</dbReference>